<dbReference type="Proteomes" id="UP000318081">
    <property type="component" value="Chromosome"/>
</dbReference>
<gene>
    <name evidence="1" type="ORF">TBK1r_32410</name>
</gene>
<keyword evidence="2" id="KW-1185">Reference proteome</keyword>
<sequence>MRTMPARRRLGSKSPQMFRCYSCCLSPGWVTTNGTVSLTIRDKGETLVLWELYQQSQIWDASETAARAESKSQNVHFEIARLEDKIESLALTCQALWEVARDHSGLSDEQLLAKVSEIDLRDGVADGKMGSGTDSCGKCGRTLSKRRMSCMYCGEQRVKQHPFHPWIHLSASTRRVAG</sequence>
<reference evidence="1 2" key="1">
    <citation type="submission" date="2019-02" db="EMBL/GenBank/DDBJ databases">
        <title>Deep-cultivation of Planctomycetes and their phenomic and genomic characterization uncovers novel biology.</title>
        <authorList>
            <person name="Wiegand S."/>
            <person name="Jogler M."/>
            <person name="Boedeker C."/>
            <person name="Pinto D."/>
            <person name="Vollmers J."/>
            <person name="Rivas-Marin E."/>
            <person name="Kohn T."/>
            <person name="Peeters S.H."/>
            <person name="Heuer A."/>
            <person name="Rast P."/>
            <person name="Oberbeckmann S."/>
            <person name="Bunk B."/>
            <person name="Jeske O."/>
            <person name="Meyerdierks A."/>
            <person name="Storesund J.E."/>
            <person name="Kallscheuer N."/>
            <person name="Luecker S."/>
            <person name="Lage O.M."/>
            <person name="Pohl T."/>
            <person name="Merkel B.J."/>
            <person name="Hornburger P."/>
            <person name="Mueller R.-W."/>
            <person name="Bruemmer F."/>
            <person name="Labrenz M."/>
            <person name="Spormann A.M."/>
            <person name="Op den Camp H."/>
            <person name="Overmann J."/>
            <person name="Amann R."/>
            <person name="Jetten M.S.M."/>
            <person name="Mascher T."/>
            <person name="Medema M.H."/>
            <person name="Devos D.P."/>
            <person name="Kaster A.-K."/>
            <person name="Ovreas L."/>
            <person name="Rohde M."/>
            <person name="Galperin M.Y."/>
            <person name="Jogler C."/>
        </authorList>
    </citation>
    <scope>NUCLEOTIDE SEQUENCE [LARGE SCALE GENOMIC DNA]</scope>
    <source>
        <strain evidence="1 2">TBK1r</strain>
    </source>
</reference>
<evidence type="ECO:0000313" key="2">
    <source>
        <dbReference type="Proteomes" id="UP000318081"/>
    </source>
</evidence>
<name>A0ABX5XR31_9BACT</name>
<dbReference type="EMBL" id="CP036432">
    <property type="protein sequence ID" value="QDV84296.1"/>
    <property type="molecule type" value="Genomic_DNA"/>
</dbReference>
<accession>A0ABX5XR31</accession>
<organism evidence="1 2">
    <name type="scientific">Stieleria magnilauensis</name>
    <dbReference type="NCBI Taxonomy" id="2527963"/>
    <lineage>
        <taxon>Bacteria</taxon>
        <taxon>Pseudomonadati</taxon>
        <taxon>Planctomycetota</taxon>
        <taxon>Planctomycetia</taxon>
        <taxon>Pirellulales</taxon>
        <taxon>Pirellulaceae</taxon>
        <taxon>Stieleria</taxon>
    </lineage>
</organism>
<evidence type="ECO:0000313" key="1">
    <source>
        <dbReference type="EMBL" id="QDV84296.1"/>
    </source>
</evidence>
<evidence type="ECO:0008006" key="3">
    <source>
        <dbReference type="Google" id="ProtNLM"/>
    </source>
</evidence>
<proteinExistence type="predicted"/>
<protein>
    <recommendedName>
        <fullName evidence="3">C2H2-type domain-containing protein</fullName>
    </recommendedName>
</protein>